<dbReference type="Gene3D" id="3.40.50.2000">
    <property type="entry name" value="Glycogen Phosphorylase B"/>
    <property type="match status" value="2"/>
</dbReference>
<keyword evidence="2 4" id="KW-0808">Transferase</keyword>
<proteinExistence type="predicted"/>
<sequence>MSRPPLIALFPEASFGAALNCVGIARELKARGAEPVFLCHPGFTGVFAEYGFREYHLQPEEGPSQARSAAYWQNFVNTHLPHFDLPPEAQLEAYVAPTWEAIIDTVIAVEDSLEALLAQIQPDMILLDNVIMFPAILRSGRPWARVVSCAETEIPDPLVPPYLSGLSADDRPGRAQWEKAAATALRMAHNRYNGFRRARGLRPLPPGQFLESSDSLNLLLAPSAVRFARAEELPAERFVFLEGCVREEVRFEPPVLPANDGPLVYMSFGSLGAIDTDQIKRMIEVFATIRARFFVNVGGFMDEYRQVPDNVFLGSWFPQPSVVAQSALFIHHGGNNSFCEALFHGVPSLVMPYCWDGHDNARRAADTGTGRRMHRSDWSPNLLRDTIETLLEDRALRDRLAVISARMKAEPGVARAADAVLARVTGEGSDALHPEGAAAHGQ</sequence>
<evidence type="ECO:0000256" key="2">
    <source>
        <dbReference type="ARBA" id="ARBA00022679"/>
    </source>
</evidence>
<protein>
    <submittedName>
        <fullName evidence="4">Glycosyl transferase family 1</fullName>
    </submittedName>
</protein>
<reference evidence="4 5" key="1">
    <citation type="submission" date="2017-08" db="EMBL/GenBank/DDBJ databases">
        <title>Infants hospitalized years apart are colonized by the same room-sourced microbial strains.</title>
        <authorList>
            <person name="Brooks B."/>
            <person name="Olm M.R."/>
            <person name="Firek B.A."/>
            <person name="Baker R."/>
            <person name="Thomas B.C."/>
            <person name="Morowitz M.J."/>
            <person name="Banfield J.F."/>
        </authorList>
    </citation>
    <scope>NUCLEOTIDE SEQUENCE [LARGE SCALE GENOMIC DNA]</scope>
    <source>
        <strain evidence="4">S2_005_001_R2_27</strain>
    </source>
</reference>
<dbReference type="GO" id="GO:0016758">
    <property type="term" value="F:hexosyltransferase activity"/>
    <property type="evidence" value="ECO:0007669"/>
    <property type="project" value="UniProtKB-ARBA"/>
</dbReference>
<dbReference type="PANTHER" id="PTHR48043:SF145">
    <property type="entry name" value="FI06409P-RELATED"/>
    <property type="match status" value="1"/>
</dbReference>
<dbReference type="EMBL" id="QFQD01000056">
    <property type="protein sequence ID" value="PZQ80832.1"/>
    <property type="molecule type" value="Genomic_DNA"/>
</dbReference>
<dbReference type="AlphaFoldDB" id="A0A2W5QUL4"/>
<dbReference type="GO" id="GO:0008194">
    <property type="term" value="F:UDP-glycosyltransferase activity"/>
    <property type="evidence" value="ECO:0007669"/>
    <property type="project" value="InterPro"/>
</dbReference>
<name>A0A2W5QUL4_ANCNO</name>
<evidence type="ECO:0000313" key="5">
    <source>
        <dbReference type="Proteomes" id="UP000248887"/>
    </source>
</evidence>
<dbReference type="Pfam" id="PF06722">
    <property type="entry name" value="EryCIII-like_C"/>
    <property type="match status" value="1"/>
</dbReference>
<comment type="caution">
    <text evidence="4">The sequence shown here is derived from an EMBL/GenBank/DDBJ whole genome shotgun (WGS) entry which is preliminary data.</text>
</comment>
<accession>A0A2W5QUL4</accession>
<dbReference type="InterPro" id="IPR002213">
    <property type="entry name" value="UDP_glucos_trans"/>
</dbReference>
<evidence type="ECO:0000256" key="1">
    <source>
        <dbReference type="ARBA" id="ARBA00022676"/>
    </source>
</evidence>
<dbReference type="InterPro" id="IPR050271">
    <property type="entry name" value="UDP-glycosyltransferase"/>
</dbReference>
<dbReference type="SUPFAM" id="SSF53756">
    <property type="entry name" value="UDP-Glycosyltransferase/glycogen phosphorylase"/>
    <property type="match status" value="1"/>
</dbReference>
<feature type="domain" description="Erythromycin biosynthesis protein CIII-like C-terminal" evidence="3">
    <location>
        <begin position="302"/>
        <end position="414"/>
    </location>
</feature>
<keyword evidence="1" id="KW-0328">Glycosyltransferase</keyword>
<gene>
    <name evidence="4" type="ORF">DI549_15930</name>
</gene>
<dbReference type="Proteomes" id="UP000248887">
    <property type="component" value="Unassembled WGS sequence"/>
</dbReference>
<dbReference type="CDD" id="cd03784">
    <property type="entry name" value="GT1_Gtf-like"/>
    <property type="match status" value="1"/>
</dbReference>
<evidence type="ECO:0000259" key="3">
    <source>
        <dbReference type="Pfam" id="PF06722"/>
    </source>
</evidence>
<evidence type="ECO:0000313" key="4">
    <source>
        <dbReference type="EMBL" id="PZQ80832.1"/>
    </source>
</evidence>
<dbReference type="PANTHER" id="PTHR48043">
    <property type="entry name" value="EG:EG0003.4 PROTEIN-RELATED"/>
    <property type="match status" value="1"/>
</dbReference>
<organism evidence="4 5">
    <name type="scientific">Ancylobacter novellus</name>
    <name type="common">Thiobacillus novellus</name>
    <dbReference type="NCBI Taxonomy" id="921"/>
    <lineage>
        <taxon>Bacteria</taxon>
        <taxon>Pseudomonadati</taxon>
        <taxon>Pseudomonadota</taxon>
        <taxon>Alphaproteobacteria</taxon>
        <taxon>Hyphomicrobiales</taxon>
        <taxon>Xanthobacteraceae</taxon>
        <taxon>Ancylobacter</taxon>
    </lineage>
</organism>
<dbReference type="InterPro" id="IPR010610">
    <property type="entry name" value="EryCIII-like_C"/>
</dbReference>